<evidence type="ECO:0000313" key="4">
    <source>
        <dbReference type="Proteomes" id="UP000199308"/>
    </source>
</evidence>
<dbReference type="Gene3D" id="2.60.200.20">
    <property type="match status" value="1"/>
</dbReference>
<dbReference type="CDD" id="cd00060">
    <property type="entry name" value="FHA"/>
    <property type="match status" value="1"/>
</dbReference>
<gene>
    <name evidence="3" type="ORF">SAMN05660429_01167</name>
</gene>
<keyword evidence="4" id="KW-1185">Reference proteome</keyword>
<dbReference type="STRING" id="349064.SAMN05660429_01167"/>
<dbReference type="PROSITE" id="PS50006">
    <property type="entry name" value="FHA_DOMAIN"/>
    <property type="match status" value="1"/>
</dbReference>
<organism evidence="3 4">
    <name type="scientific">Thalassotalea agarivorans</name>
    <name type="common">Thalassomonas agarivorans</name>
    <dbReference type="NCBI Taxonomy" id="349064"/>
    <lineage>
        <taxon>Bacteria</taxon>
        <taxon>Pseudomonadati</taxon>
        <taxon>Pseudomonadota</taxon>
        <taxon>Gammaproteobacteria</taxon>
        <taxon>Alteromonadales</taxon>
        <taxon>Colwelliaceae</taxon>
        <taxon>Thalassotalea</taxon>
    </lineage>
</organism>
<dbReference type="OrthoDB" id="5762105at2"/>
<reference evidence="3 4" key="1">
    <citation type="submission" date="2016-10" db="EMBL/GenBank/DDBJ databases">
        <authorList>
            <person name="de Groot N.N."/>
        </authorList>
    </citation>
    <scope>NUCLEOTIDE SEQUENCE [LARGE SCALE GENOMIC DNA]</scope>
    <source>
        <strain evidence="3 4">DSM 19706</strain>
    </source>
</reference>
<feature type="domain" description="FHA" evidence="2">
    <location>
        <begin position="25"/>
        <end position="74"/>
    </location>
</feature>
<accession>A0A1I0CEQ3</accession>
<keyword evidence="1" id="KW-1133">Transmembrane helix</keyword>
<sequence length="322" mass="36623">MELIIEELTRGNKLVARHKYTANDISVGRGYNNDLILSDPHVCPEHLNLSFDGEQWTITDLGTVNGSFFSKSDTPVSGNVVRSGDIIQMGHSKIRIVFPNHPVEASIELSRLEGFINFVRHPAILIANLVIFTLVSMYMLYLNQVEETTITKLFVESTMQKLLVFGLWPVAVAIVAQLTKNEARIFAQISASFTIFNISMLIDFFEKIMLFNTSSAITLTWLVTIVSIATTYCLFWLNCYISFVMTAKRRIKIAGLMTAFLFGLIFLYQIASKPEFRYQPRYNGTVMAPKYVLKEGQSVDEYLEETQALFEDRMKEAEKTDD</sequence>
<dbReference type="Pfam" id="PF16697">
    <property type="entry name" value="Yop-YscD_cpl"/>
    <property type="match status" value="1"/>
</dbReference>
<feature type="transmembrane region" description="Helical" evidence="1">
    <location>
        <begin position="123"/>
        <end position="142"/>
    </location>
</feature>
<dbReference type="InterPro" id="IPR000253">
    <property type="entry name" value="FHA_dom"/>
</dbReference>
<evidence type="ECO:0000259" key="2">
    <source>
        <dbReference type="PROSITE" id="PS50006"/>
    </source>
</evidence>
<feature type="transmembrane region" description="Helical" evidence="1">
    <location>
        <begin position="217"/>
        <end position="241"/>
    </location>
</feature>
<evidence type="ECO:0000313" key="3">
    <source>
        <dbReference type="EMBL" id="SET17789.1"/>
    </source>
</evidence>
<dbReference type="Proteomes" id="UP000199308">
    <property type="component" value="Unassembled WGS sequence"/>
</dbReference>
<dbReference type="InterPro" id="IPR008984">
    <property type="entry name" value="SMAD_FHA_dom_sf"/>
</dbReference>
<dbReference type="SUPFAM" id="SSF49879">
    <property type="entry name" value="SMAD/FHA domain"/>
    <property type="match status" value="1"/>
</dbReference>
<dbReference type="EMBL" id="FOHK01000005">
    <property type="protein sequence ID" value="SET17789.1"/>
    <property type="molecule type" value="Genomic_DNA"/>
</dbReference>
<proteinExistence type="predicted"/>
<evidence type="ECO:0000256" key="1">
    <source>
        <dbReference type="SAM" id="Phobius"/>
    </source>
</evidence>
<dbReference type="InterPro" id="IPR032030">
    <property type="entry name" value="YscD_cytoplasmic_dom"/>
</dbReference>
<feature type="transmembrane region" description="Helical" evidence="1">
    <location>
        <begin position="253"/>
        <end position="271"/>
    </location>
</feature>
<dbReference type="RefSeq" id="WP_093328437.1">
    <property type="nucleotide sequence ID" value="NZ_AP027363.1"/>
</dbReference>
<feature type="transmembrane region" description="Helical" evidence="1">
    <location>
        <begin position="162"/>
        <end position="178"/>
    </location>
</feature>
<dbReference type="AlphaFoldDB" id="A0A1I0CEQ3"/>
<keyword evidence="1" id="KW-0812">Transmembrane</keyword>
<name>A0A1I0CEQ3_THASX</name>
<protein>
    <submittedName>
        <fullName evidence="3">FHA domain-containing protein</fullName>
    </submittedName>
</protein>
<keyword evidence="1" id="KW-0472">Membrane</keyword>